<dbReference type="Gene3D" id="1.10.132.90">
    <property type="match status" value="1"/>
</dbReference>
<dbReference type="Proteomes" id="UP000219573">
    <property type="component" value="Unassembled WGS sequence"/>
</dbReference>
<gene>
    <name evidence="3" type="ORF">SAMN06265827_12332</name>
</gene>
<keyword evidence="4" id="KW-1185">Reference proteome</keyword>
<evidence type="ECO:0000313" key="4">
    <source>
        <dbReference type="Proteomes" id="UP000219573"/>
    </source>
</evidence>
<name>A0A285HTX5_9FIRM</name>
<sequence>MENFDKVNPIKAISKIAKISKNNSKKNNDTKQRSKEHKEHHTDLIDISFKHRINNDEITYSKPNNHHQDNNDKSFSIDNISDNVFTFLKLMYEVYKEENPANEAAVLNDFYHLSHQGITLGYKEALNNLNHAEDSIKKIITDTYDHIIEKLDNWFAKYNIELTDRRPSDLKSIEIEEEIKKFVSKLLIEQKFHRQ</sequence>
<dbReference type="AlphaFoldDB" id="A0A285HTX5"/>
<dbReference type="EMBL" id="OBDZ01000023">
    <property type="protein sequence ID" value="SNY38181.1"/>
    <property type="molecule type" value="Genomic_DNA"/>
</dbReference>
<reference evidence="4" key="1">
    <citation type="submission" date="2017-09" db="EMBL/GenBank/DDBJ databases">
        <authorList>
            <person name="Varghese N."/>
            <person name="Submissions S."/>
        </authorList>
    </citation>
    <scope>NUCLEOTIDE SEQUENCE [LARGE SCALE GENOMIC DNA]</scope>
    <source>
        <strain evidence="4">MSL47</strain>
    </source>
</reference>
<feature type="compositionally biased region" description="Basic and acidic residues" evidence="1">
    <location>
        <begin position="26"/>
        <end position="42"/>
    </location>
</feature>
<dbReference type="OrthoDB" id="2112843at2"/>
<accession>A0A285HTX5</accession>
<organism evidence="3 4">
    <name type="scientific">Orenia metallireducens</name>
    <dbReference type="NCBI Taxonomy" id="1413210"/>
    <lineage>
        <taxon>Bacteria</taxon>
        <taxon>Bacillati</taxon>
        <taxon>Bacillota</taxon>
        <taxon>Clostridia</taxon>
        <taxon>Halanaerobiales</taxon>
        <taxon>Halobacteroidaceae</taxon>
        <taxon>Orenia</taxon>
    </lineage>
</organism>
<feature type="domain" description="DUF5610" evidence="2">
    <location>
        <begin position="63"/>
        <end position="153"/>
    </location>
</feature>
<dbReference type="InterPro" id="IPR041651">
    <property type="entry name" value="DUF5610"/>
</dbReference>
<evidence type="ECO:0000256" key="1">
    <source>
        <dbReference type="SAM" id="MobiDB-lite"/>
    </source>
</evidence>
<protein>
    <recommendedName>
        <fullName evidence="2">DUF5610 domain-containing protein</fullName>
    </recommendedName>
</protein>
<proteinExistence type="predicted"/>
<evidence type="ECO:0000259" key="2">
    <source>
        <dbReference type="Pfam" id="PF18433"/>
    </source>
</evidence>
<dbReference type="Pfam" id="PF18433">
    <property type="entry name" value="DUF5610"/>
    <property type="match status" value="1"/>
</dbReference>
<evidence type="ECO:0000313" key="3">
    <source>
        <dbReference type="EMBL" id="SNY38181.1"/>
    </source>
</evidence>
<feature type="region of interest" description="Disordered" evidence="1">
    <location>
        <begin position="15"/>
        <end position="42"/>
    </location>
</feature>
<dbReference type="RefSeq" id="WP_097018775.1">
    <property type="nucleotide sequence ID" value="NZ_OBDZ01000023.1"/>
</dbReference>